<dbReference type="GO" id="GO:0019592">
    <property type="term" value="P:mannitol catabolic process"/>
    <property type="evidence" value="ECO:0007669"/>
    <property type="project" value="TreeGrafter"/>
</dbReference>
<name>A0A2U1TE47_9MICO</name>
<feature type="domain" description="Mannitol dehydrogenase N-terminal" evidence="8">
    <location>
        <begin position="1"/>
        <end position="195"/>
    </location>
</feature>
<evidence type="ECO:0000256" key="2">
    <source>
        <dbReference type="ARBA" id="ARBA00012939"/>
    </source>
</evidence>
<dbReference type="SUPFAM" id="SSF51735">
    <property type="entry name" value="NAD(P)-binding Rossmann-fold domains"/>
    <property type="match status" value="1"/>
</dbReference>
<keyword evidence="5 7" id="KW-0520">NAD</keyword>
<keyword evidence="11" id="KW-1185">Reference proteome</keyword>
<comment type="caution">
    <text evidence="10">The sequence shown here is derived from an EMBL/GenBank/DDBJ whole genome shotgun (WGS) entry which is preliminary data.</text>
</comment>
<dbReference type="InterPro" id="IPR036291">
    <property type="entry name" value="NAD(P)-bd_dom_sf"/>
</dbReference>
<dbReference type="InterPro" id="IPR023028">
    <property type="entry name" value="Mannitol_1_phos_5_DH"/>
</dbReference>
<sequence>MKAVHFGAGNIGRGFVGLLLHDAGYEVVFADVNAELIDALNAAPSYEVHEVGDGGSDRTVTGYRAVNSATNENELIAEIQTADVVTTAVGPNILKFVAPVIARALALRDSGLPPLAVMACENAINATDLLRTEIQSSVAPEQWEALAPRAVFANTAVDRIVPGQDPAAGIDVTVEAFYEWVIESGPFGDALPEIPGATFVDALGPYIERKLFTVNTGHATAAYYGFAAGIDKISDVLANSGVADAVRHVLEETSALLVVKHGIDAEVQREYREKILTRFANPHLPDTVQRVGRQPLRKLSRNERFISPAAELAERGLSHTALLDAIGKALGFEVADDEQSTEMQGLLAELSAEEFVERVSGLAPEHPLYAGLVAVVREHQK</sequence>
<dbReference type="InterPro" id="IPR008927">
    <property type="entry name" value="6-PGluconate_DH-like_C_sf"/>
</dbReference>
<organism evidence="10 11">
    <name type="scientific">Mycetocola zhujimingii</name>
    <dbReference type="NCBI Taxonomy" id="2079792"/>
    <lineage>
        <taxon>Bacteria</taxon>
        <taxon>Bacillati</taxon>
        <taxon>Actinomycetota</taxon>
        <taxon>Actinomycetes</taxon>
        <taxon>Micrococcales</taxon>
        <taxon>Microbacteriaceae</taxon>
        <taxon>Mycetocola</taxon>
    </lineage>
</organism>
<dbReference type="EMBL" id="QEFB01000007">
    <property type="protein sequence ID" value="PWC07053.1"/>
    <property type="molecule type" value="Genomic_DNA"/>
</dbReference>
<dbReference type="NCBIfam" id="NF002652">
    <property type="entry name" value="PRK02318.2-5"/>
    <property type="match status" value="1"/>
</dbReference>
<evidence type="ECO:0000256" key="6">
    <source>
        <dbReference type="ARBA" id="ARBA00048615"/>
    </source>
</evidence>
<evidence type="ECO:0000256" key="3">
    <source>
        <dbReference type="ARBA" id="ARBA00016219"/>
    </source>
</evidence>
<dbReference type="EC" id="1.1.1.17" evidence="2 7"/>
<feature type="binding site" evidence="7">
    <location>
        <begin position="3"/>
        <end position="14"/>
    </location>
    <ligand>
        <name>NAD(+)</name>
        <dbReference type="ChEBI" id="CHEBI:57540"/>
    </ligand>
</feature>
<dbReference type="InterPro" id="IPR013328">
    <property type="entry name" value="6PGD_dom2"/>
</dbReference>
<dbReference type="AlphaFoldDB" id="A0A2U1TE47"/>
<dbReference type="GO" id="GO:0008926">
    <property type="term" value="F:mannitol-1-phosphate 5-dehydrogenase activity"/>
    <property type="evidence" value="ECO:0007669"/>
    <property type="project" value="UniProtKB-UniRule"/>
</dbReference>
<dbReference type="GO" id="GO:0005829">
    <property type="term" value="C:cytosol"/>
    <property type="evidence" value="ECO:0007669"/>
    <property type="project" value="TreeGrafter"/>
</dbReference>
<keyword evidence="4 7" id="KW-0560">Oxidoreductase</keyword>
<dbReference type="HAMAP" id="MF_00196">
    <property type="entry name" value="Mannitol_dehydrog"/>
    <property type="match status" value="1"/>
</dbReference>
<evidence type="ECO:0000256" key="1">
    <source>
        <dbReference type="ARBA" id="ARBA00006541"/>
    </source>
</evidence>
<feature type="domain" description="Mannitol dehydrogenase C-terminal" evidence="9">
    <location>
        <begin position="203"/>
        <end position="343"/>
    </location>
</feature>
<evidence type="ECO:0000256" key="7">
    <source>
        <dbReference type="HAMAP-Rule" id="MF_00196"/>
    </source>
</evidence>
<evidence type="ECO:0000256" key="4">
    <source>
        <dbReference type="ARBA" id="ARBA00023002"/>
    </source>
</evidence>
<gene>
    <name evidence="7" type="primary">mtlD</name>
    <name evidence="10" type="ORF">DF223_08780</name>
</gene>
<dbReference type="PANTHER" id="PTHR30524">
    <property type="entry name" value="MANNITOL-1-PHOSPHATE 5-DEHYDROGENASE"/>
    <property type="match status" value="1"/>
</dbReference>
<protein>
    <recommendedName>
        <fullName evidence="3 7">Mannitol-1-phosphate 5-dehydrogenase</fullName>
        <ecNumber evidence="2 7">1.1.1.17</ecNumber>
    </recommendedName>
</protein>
<dbReference type="PRINTS" id="PR00084">
    <property type="entry name" value="MTLDHDRGNASE"/>
</dbReference>
<dbReference type="Pfam" id="PF01232">
    <property type="entry name" value="Mannitol_dh"/>
    <property type="match status" value="1"/>
</dbReference>
<reference evidence="11" key="1">
    <citation type="submission" date="2018-04" db="EMBL/GenBank/DDBJ databases">
        <authorList>
            <person name="Liu S."/>
            <person name="Wang Z."/>
            <person name="Li J."/>
        </authorList>
    </citation>
    <scope>NUCLEOTIDE SEQUENCE [LARGE SCALE GENOMIC DNA]</scope>
    <source>
        <strain evidence="11">622</strain>
    </source>
</reference>
<dbReference type="Proteomes" id="UP000244962">
    <property type="component" value="Unassembled WGS sequence"/>
</dbReference>
<dbReference type="InterPro" id="IPR000669">
    <property type="entry name" value="Mannitol_DH"/>
</dbReference>
<dbReference type="Gene3D" id="1.10.1040.10">
    <property type="entry name" value="N-(1-d-carboxylethyl)-l-norvaline Dehydrogenase, domain 2"/>
    <property type="match status" value="1"/>
</dbReference>
<comment type="similarity">
    <text evidence="1 7">Belongs to the mannitol dehydrogenase family.</text>
</comment>
<dbReference type="RefSeq" id="WP_108962891.1">
    <property type="nucleotide sequence ID" value="NZ_QEFB01000007.1"/>
</dbReference>
<comment type="catalytic activity">
    <reaction evidence="6 7">
        <text>D-mannitol 1-phosphate + NAD(+) = beta-D-fructose 6-phosphate + NADH + H(+)</text>
        <dbReference type="Rhea" id="RHEA:19661"/>
        <dbReference type="ChEBI" id="CHEBI:15378"/>
        <dbReference type="ChEBI" id="CHEBI:57540"/>
        <dbReference type="ChEBI" id="CHEBI:57634"/>
        <dbReference type="ChEBI" id="CHEBI:57945"/>
        <dbReference type="ChEBI" id="CHEBI:61381"/>
        <dbReference type="EC" id="1.1.1.17"/>
    </reaction>
</comment>
<dbReference type="SUPFAM" id="SSF48179">
    <property type="entry name" value="6-phosphogluconate dehydrogenase C-terminal domain-like"/>
    <property type="match status" value="1"/>
</dbReference>
<evidence type="ECO:0000313" key="10">
    <source>
        <dbReference type="EMBL" id="PWC07053.1"/>
    </source>
</evidence>
<evidence type="ECO:0000313" key="11">
    <source>
        <dbReference type="Proteomes" id="UP000244962"/>
    </source>
</evidence>
<dbReference type="InterPro" id="IPR013118">
    <property type="entry name" value="Mannitol_DH_C"/>
</dbReference>
<dbReference type="Pfam" id="PF08125">
    <property type="entry name" value="Mannitol_dh_C"/>
    <property type="match status" value="1"/>
</dbReference>
<evidence type="ECO:0000259" key="8">
    <source>
        <dbReference type="Pfam" id="PF01232"/>
    </source>
</evidence>
<dbReference type="InterPro" id="IPR013131">
    <property type="entry name" value="Mannitol_DH_N"/>
</dbReference>
<evidence type="ECO:0000259" key="9">
    <source>
        <dbReference type="Pfam" id="PF08125"/>
    </source>
</evidence>
<accession>A0A2U1TE47</accession>
<dbReference type="Gene3D" id="3.40.50.720">
    <property type="entry name" value="NAD(P)-binding Rossmann-like Domain"/>
    <property type="match status" value="1"/>
</dbReference>
<dbReference type="PANTHER" id="PTHR30524:SF0">
    <property type="entry name" value="ALTRONATE OXIDOREDUCTASE-RELATED"/>
    <property type="match status" value="1"/>
</dbReference>
<proteinExistence type="inferred from homology"/>
<evidence type="ECO:0000256" key="5">
    <source>
        <dbReference type="ARBA" id="ARBA00023027"/>
    </source>
</evidence>